<proteinExistence type="inferred from homology"/>
<comment type="function">
    <text evidence="1">Thiol-specific peroxidase that catalyzes the reduction of hydrogen peroxide and organic hydroperoxides to water and alcohols, respectively. Plays a role in cell protection against oxidative stress by detoxifying peroxides and as sensor of hydrogen peroxide-mediated signaling events.</text>
</comment>
<keyword evidence="7" id="KW-1015">Disulfide bond</keyword>
<evidence type="ECO:0000256" key="6">
    <source>
        <dbReference type="ARBA" id="ARBA00023002"/>
    </source>
</evidence>
<dbReference type="GO" id="GO:0005737">
    <property type="term" value="C:cytoplasm"/>
    <property type="evidence" value="ECO:0007669"/>
    <property type="project" value="TreeGrafter"/>
</dbReference>
<dbReference type="EC" id="1.11.1.24" evidence="3"/>
<keyword evidence="4" id="KW-0575">Peroxidase</keyword>
<evidence type="ECO:0000313" key="15">
    <source>
        <dbReference type="EMBL" id="SFK77631.1"/>
    </source>
</evidence>
<dbReference type="Pfam" id="PF00578">
    <property type="entry name" value="AhpC-TSA"/>
    <property type="match status" value="1"/>
</dbReference>
<feature type="domain" description="Thioredoxin" evidence="14">
    <location>
        <begin position="4"/>
        <end position="154"/>
    </location>
</feature>
<evidence type="ECO:0000256" key="13">
    <source>
        <dbReference type="PIRSR" id="PIRSR000239-1"/>
    </source>
</evidence>
<dbReference type="RefSeq" id="WP_149761867.1">
    <property type="nucleotide sequence ID" value="NZ_BSPE01000004.1"/>
</dbReference>
<dbReference type="SUPFAM" id="SSF52833">
    <property type="entry name" value="Thioredoxin-like"/>
    <property type="match status" value="1"/>
</dbReference>
<dbReference type="InterPro" id="IPR000866">
    <property type="entry name" value="AhpC/TSA"/>
</dbReference>
<dbReference type="InterPro" id="IPR024706">
    <property type="entry name" value="Peroxiredoxin_AhpC-typ"/>
</dbReference>
<dbReference type="CDD" id="cd03017">
    <property type="entry name" value="PRX_BCP"/>
    <property type="match status" value="1"/>
</dbReference>
<keyword evidence="5" id="KW-0049">Antioxidant</keyword>
<evidence type="ECO:0000259" key="14">
    <source>
        <dbReference type="PROSITE" id="PS51352"/>
    </source>
</evidence>
<evidence type="ECO:0000256" key="8">
    <source>
        <dbReference type="ARBA" id="ARBA00023284"/>
    </source>
</evidence>
<keyword evidence="16" id="KW-1185">Reference proteome</keyword>
<sequence length="154" mass="17114">MAELKVGQKAPDVELPTDTGHLNLKDLAGKPVVLYFYPQDDTETCTAEAIEFSRMKPQFNAAGAIVIGISPDSIKKHGKFRAKYDLTVDLAADEERKAIEAYGVWMEKQMFGRRYMGVERATFLIGADGKIARIWRKVRVKGHAEAVLAAMKAL</sequence>
<dbReference type="PANTHER" id="PTHR42801:SF4">
    <property type="entry name" value="AHPC_TSA FAMILY PROTEIN"/>
    <property type="match status" value="1"/>
</dbReference>
<dbReference type="Gene3D" id="3.40.30.10">
    <property type="entry name" value="Glutaredoxin"/>
    <property type="match status" value="1"/>
</dbReference>
<gene>
    <name evidence="15" type="ORF">SAMN04488498_11295</name>
</gene>
<evidence type="ECO:0000256" key="2">
    <source>
        <dbReference type="ARBA" id="ARBA00011245"/>
    </source>
</evidence>
<evidence type="ECO:0000256" key="3">
    <source>
        <dbReference type="ARBA" id="ARBA00013017"/>
    </source>
</evidence>
<dbReference type="PANTHER" id="PTHR42801">
    <property type="entry name" value="THIOREDOXIN-DEPENDENT PEROXIDE REDUCTASE"/>
    <property type="match status" value="1"/>
</dbReference>
<comment type="catalytic activity">
    <reaction evidence="12">
        <text>a hydroperoxide + [thioredoxin]-dithiol = an alcohol + [thioredoxin]-disulfide + H2O</text>
        <dbReference type="Rhea" id="RHEA:62620"/>
        <dbReference type="Rhea" id="RHEA-COMP:10698"/>
        <dbReference type="Rhea" id="RHEA-COMP:10700"/>
        <dbReference type="ChEBI" id="CHEBI:15377"/>
        <dbReference type="ChEBI" id="CHEBI:29950"/>
        <dbReference type="ChEBI" id="CHEBI:30879"/>
        <dbReference type="ChEBI" id="CHEBI:35924"/>
        <dbReference type="ChEBI" id="CHEBI:50058"/>
        <dbReference type="EC" id="1.11.1.24"/>
    </reaction>
</comment>
<keyword evidence="6" id="KW-0560">Oxidoreductase</keyword>
<organism evidence="15 16">
    <name type="scientific">Neomesorhizobium albiziae</name>
    <dbReference type="NCBI Taxonomy" id="335020"/>
    <lineage>
        <taxon>Bacteria</taxon>
        <taxon>Pseudomonadati</taxon>
        <taxon>Pseudomonadota</taxon>
        <taxon>Alphaproteobacteria</taxon>
        <taxon>Hyphomicrobiales</taxon>
        <taxon>Phyllobacteriaceae</taxon>
        <taxon>Neomesorhizobium</taxon>
    </lineage>
</organism>
<comment type="subunit">
    <text evidence="2">Monomer.</text>
</comment>
<reference evidence="15 16" key="1">
    <citation type="submission" date="2016-10" db="EMBL/GenBank/DDBJ databases">
        <authorList>
            <person name="Varghese N."/>
            <person name="Submissions S."/>
        </authorList>
    </citation>
    <scope>NUCLEOTIDE SEQUENCE [LARGE SCALE GENOMIC DNA]</scope>
    <source>
        <strain evidence="15 16">DSM 21822</strain>
    </source>
</reference>
<dbReference type="InterPro" id="IPR036249">
    <property type="entry name" value="Thioredoxin-like_sf"/>
</dbReference>
<evidence type="ECO:0000256" key="4">
    <source>
        <dbReference type="ARBA" id="ARBA00022559"/>
    </source>
</evidence>
<comment type="similarity">
    <text evidence="10">Belongs to the peroxiredoxin family. BCP/PrxQ subfamily.</text>
</comment>
<dbReference type="GO" id="GO:0034599">
    <property type="term" value="P:cellular response to oxidative stress"/>
    <property type="evidence" value="ECO:0007669"/>
    <property type="project" value="TreeGrafter"/>
</dbReference>
<dbReference type="PIRSF" id="PIRSF000239">
    <property type="entry name" value="AHPC"/>
    <property type="match status" value="1"/>
</dbReference>
<dbReference type="FunFam" id="3.40.30.10:FF:000007">
    <property type="entry name" value="Thioredoxin-dependent thiol peroxidase"/>
    <property type="match status" value="1"/>
</dbReference>
<dbReference type="InterPro" id="IPR050924">
    <property type="entry name" value="Peroxiredoxin_BCP/PrxQ"/>
</dbReference>
<dbReference type="GO" id="GO:0045454">
    <property type="term" value="P:cell redox homeostasis"/>
    <property type="evidence" value="ECO:0007669"/>
    <property type="project" value="TreeGrafter"/>
</dbReference>
<evidence type="ECO:0000256" key="5">
    <source>
        <dbReference type="ARBA" id="ARBA00022862"/>
    </source>
</evidence>
<evidence type="ECO:0000256" key="12">
    <source>
        <dbReference type="ARBA" id="ARBA00049091"/>
    </source>
</evidence>
<feature type="active site" description="Cysteine sulfenic acid (-SOH) intermediate; for peroxidase activity" evidence="13">
    <location>
        <position position="45"/>
    </location>
</feature>
<dbReference type="PROSITE" id="PS51352">
    <property type="entry name" value="THIOREDOXIN_2"/>
    <property type="match status" value="1"/>
</dbReference>
<evidence type="ECO:0000256" key="10">
    <source>
        <dbReference type="ARBA" id="ARBA00038489"/>
    </source>
</evidence>
<accession>A0A1I4CC80</accession>
<name>A0A1I4CC80_9HYPH</name>
<dbReference type="OrthoDB" id="9812811at2"/>
<protein>
    <recommendedName>
        <fullName evidence="3">thioredoxin-dependent peroxiredoxin</fullName>
        <ecNumber evidence="3">1.11.1.24</ecNumber>
    </recommendedName>
    <alternativeName>
        <fullName evidence="9">Thioredoxin peroxidase</fullName>
    </alternativeName>
    <alternativeName>
        <fullName evidence="11">Thioredoxin-dependent peroxiredoxin Bcp</fullName>
    </alternativeName>
</protein>
<dbReference type="AlphaFoldDB" id="A0A1I4CC80"/>
<dbReference type="EMBL" id="FOSL01000012">
    <property type="protein sequence ID" value="SFK77631.1"/>
    <property type="molecule type" value="Genomic_DNA"/>
</dbReference>
<evidence type="ECO:0000313" key="16">
    <source>
        <dbReference type="Proteomes" id="UP000323300"/>
    </source>
</evidence>
<evidence type="ECO:0000256" key="9">
    <source>
        <dbReference type="ARBA" id="ARBA00032824"/>
    </source>
</evidence>
<evidence type="ECO:0000256" key="11">
    <source>
        <dbReference type="ARBA" id="ARBA00042639"/>
    </source>
</evidence>
<keyword evidence="8" id="KW-0676">Redox-active center</keyword>
<dbReference type="Proteomes" id="UP000323300">
    <property type="component" value="Unassembled WGS sequence"/>
</dbReference>
<evidence type="ECO:0000256" key="1">
    <source>
        <dbReference type="ARBA" id="ARBA00003330"/>
    </source>
</evidence>
<dbReference type="InterPro" id="IPR013766">
    <property type="entry name" value="Thioredoxin_domain"/>
</dbReference>
<evidence type="ECO:0000256" key="7">
    <source>
        <dbReference type="ARBA" id="ARBA00023157"/>
    </source>
</evidence>
<dbReference type="GO" id="GO:0008379">
    <property type="term" value="F:thioredoxin peroxidase activity"/>
    <property type="evidence" value="ECO:0007669"/>
    <property type="project" value="TreeGrafter"/>
</dbReference>